<feature type="compositionally biased region" description="Pro residues" evidence="5">
    <location>
        <begin position="613"/>
        <end position="624"/>
    </location>
</feature>
<evidence type="ECO:0000256" key="5">
    <source>
        <dbReference type="SAM" id="MobiDB-lite"/>
    </source>
</evidence>
<feature type="compositionally biased region" description="Low complexity" evidence="5">
    <location>
        <begin position="554"/>
        <end position="564"/>
    </location>
</feature>
<dbReference type="SMART" id="SM00220">
    <property type="entry name" value="S_TKc"/>
    <property type="match status" value="1"/>
</dbReference>
<feature type="compositionally biased region" description="Pro residues" evidence="5">
    <location>
        <begin position="526"/>
        <end position="553"/>
    </location>
</feature>
<keyword evidence="8" id="KW-1185">Reference proteome</keyword>
<name>A0A017T432_9BACT</name>
<keyword evidence="4" id="KW-0067">ATP-binding</keyword>
<sequence length="720" mass="74861">MWVAEHLALSTQVAVKLIDPELAKKEDARERFRREATAAAQLRSAHVVQILDHGIDGEQPFIVMEMLEGEDLFERLRKRKRLSLQETSRVVTHVSRALTRAHAAGIVHRDLKPENFFIIANDDEEIIKVLDFGVAKVSDPKRVMQKTSVGTLVGTPHYMSPEQVKGIGEVDFRTDLWALGVIAYECITGELPFDSEGVGDLLIKISIGEVPVPSKVKAGLPAAFDTWFAKACDRDPAGRFVSARDLAEALARVAGLTAEAPSVTDATAAASAEPATVAAPTAPAAPRPSASLPRPSSVVGTRPSAPPPSGRVKPLSAPSIPAAPRLSSIPDTAASSGQPSRPPRPASASDDLSSASTPLPSKPPPPPPRKSSPEATRSVAPSAPSAPPPPATRGARRTVELDASDIEEVLKDPKAPLPVAPVAPVAPTAPTAEADDLLELEPELPPAPAPPAPPPPQASAEPPPAPPASPAHISAPPPAPPPAPAVSPSTPPRAPFESQEISFEEPPPPARPNARPISPVLQGDLPPHPNPPASNPPPAPPAPRVVSQPPPQAAPHAQPVDAPHMQSTVSGMAAISPPPELDGGGRRRRMVRVFAFALIALTGVVVWAVISSQPPPETPIPPPERTGQPAQALDTPPDPTPAPTPEIPATSTTTTTSTASPGATVEAVDPMKTNVAPLPSQTATPTPVPGKPRPRKPAKTDDMTIEIPLPPGDDLPPPAP</sequence>
<feature type="compositionally biased region" description="Low complexity" evidence="5">
    <location>
        <begin position="647"/>
        <end position="664"/>
    </location>
</feature>
<evidence type="ECO:0000256" key="1">
    <source>
        <dbReference type="ARBA" id="ARBA00022679"/>
    </source>
</evidence>
<dbReference type="PROSITE" id="PS00108">
    <property type="entry name" value="PROTEIN_KINASE_ST"/>
    <property type="match status" value="1"/>
</dbReference>
<keyword evidence="3" id="KW-0418">Kinase</keyword>
<feature type="compositionally biased region" description="Pro residues" evidence="5">
    <location>
        <begin position="636"/>
        <end position="646"/>
    </location>
</feature>
<dbReference type="eggNOG" id="COG0515">
    <property type="taxonomic scope" value="Bacteria"/>
</dbReference>
<evidence type="ECO:0000259" key="6">
    <source>
        <dbReference type="PROSITE" id="PS50011"/>
    </source>
</evidence>
<dbReference type="Gene3D" id="1.10.510.10">
    <property type="entry name" value="Transferase(Phosphotransferase) domain 1"/>
    <property type="match status" value="1"/>
</dbReference>
<evidence type="ECO:0000256" key="4">
    <source>
        <dbReference type="ARBA" id="ARBA00022840"/>
    </source>
</evidence>
<dbReference type="SUPFAM" id="SSF56112">
    <property type="entry name" value="Protein kinase-like (PK-like)"/>
    <property type="match status" value="1"/>
</dbReference>
<comment type="caution">
    <text evidence="7">The sequence shown here is derived from an EMBL/GenBank/DDBJ whole genome shotgun (WGS) entry which is preliminary data.</text>
</comment>
<dbReference type="Proteomes" id="UP000019678">
    <property type="component" value="Unassembled WGS sequence"/>
</dbReference>
<dbReference type="PANTHER" id="PTHR43289">
    <property type="entry name" value="MITOGEN-ACTIVATED PROTEIN KINASE KINASE KINASE 20-RELATED"/>
    <property type="match status" value="1"/>
</dbReference>
<evidence type="ECO:0000313" key="7">
    <source>
        <dbReference type="EMBL" id="EYF04003.1"/>
    </source>
</evidence>
<evidence type="ECO:0000256" key="3">
    <source>
        <dbReference type="ARBA" id="ARBA00022777"/>
    </source>
</evidence>
<feature type="region of interest" description="Disordered" evidence="5">
    <location>
        <begin position="612"/>
        <end position="720"/>
    </location>
</feature>
<dbReference type="InterPro" id="IPR008271">
    <property type="entry name" value="Ser/Thr_kinase_AS"/>
</dbReference>
<dbReference type="GO" id="GO:0005524">
    <property type="term" value="F:ATP binding"/>
    <property type="evidence" value="ECO:0007669"/>
    <property type="project" value="UniProtKB-KW"/>
</dbReference>
<evidence type="ECO:0000313" key="8">
    <source>
        <dbReference type="Proteomes" id="UP000019678"/>
    </source>
</evidence>
<feature type="region of interest" description="Disordered" evidence="5">
    <location>
        <begin position="273"/>
        <end position="585"/>
    </location>
</feature>
<gene>
    <name evidence="7" type="ORF">CAP_4877</name>
</gene>
<dbReference type="STRING" id="1192034.CAP_4877"/>
<reference evidence="7 8" key="1">
    <citation type="submission" date="2013-05" db="EMBL/GenBank/DDBJ databases">
        <title>Genome assembly of Chondromyces apiculatus DSM 436.</title>
        <authorList>
            <person name="Sharma G."/>
            <person name="Khatri I."/>
            <person name="Kaur C."/>
            <person name="Mayilraj S."/>
            <person name="Subramanian S."/>
        </authorList>
    </citation>
    <scope>NUCLEOTIDE SEQUENCE [LARGE SCALE GENOMIC DNA]</scope>
    <source>
        <strain evidence="7 8">DSM 436</strain>
    </source>
</reference>
<dbReference type="PANTHER" id="PTHR43289:SF6">
    <property type="entry name" value="SERINE_THREONINE-PROTEIN KINASE NEKL-3"/>
    <property type="match status" value="1"/>
</dbReference>
<dbReference type="GO" id="GO:0004674">
    <property type="term" value="F:protein serine/threonine kinase activity"/>
    <property type="evidence" value="ECO:0007669"/>
    <property type="project" value="TreeGrafter"/>
</dbReference>
<dbReference type="Gene3D" id="3.30.200.20">
    <property type="entry name" value="Phosphorylase Kinase, domain 1"/>
    <property type="match status" value="1"/>
</dbReference>
<proteinExistence type="predicted"/>
<feature type="compositionally biased region" description="Pro residues" evidence="5">
    <location>
        <begin position="443"/>
        <end position="494"/>
    </location>
</feature>
<dbReference type="EMBL" id="ASRX01000039">
    <property type="protein sequence ID" value="EYF04003.1"/>
    <property type="molecule type" value="Genomic_DNA"/>
</dbReference>
<dbReference type="PROSITE" id="PS50011">
    <property type="entry name" value="PROTEIN_KINASE_DOM"/>
    <property type="match status" value="1"/>
</dbReference>
<keyword evidence="1" id="KW-0808">Transferase</keyword>
<feature type="compositionally biased region" description="Acidic residues" evidence="5">
    <location>
        <begin position="433"/>
        <end position="442"/>
    </location>
</feature>
<evidence type="ECO:0000256" key="2">
    <source>
        <dbReference type="ARBA" id="ARBA00022741"/>
    </source>
</evidence>
<accession>A0A017T432</accession>
<feature type="compositionally biased region" description="Low complexity" evidence="5">
    <location>
        <begin position="273"/>
        <end position="299"/>
    </location>
</feature>
<feature type="compositionally biased region" description="Low complexity" evidence="5">
    <location>
        <begin position="373"/>
        <end position="383"/>
    </location>
</feature>
<dbReference type="InterPro" id="IPR000719">
    <property type="entry name" value="Prot_kinase_dom"/>
</dbReference>
<dbReference type="Pfam" id="PF00069">
    <property type="entry name" value="Pkinase"/>
    <property type="match status" value="1"/>
</dbReference>
<dbReference type="InterPro" id="IPR011009">
    <property type="entry name" value="Kinase-like_dom_sf"/>
</dbReference>
<organism evidence="7 8">
    <name type="scientific">Chondromyces apiculatus DSM 436</name>
    <dbReference type="NCBI Taxonomy" id="1192034"/>
    <lineage>
        <taxon>Bacteria</taxon>
        <taxon>Pseudomonadati</taxon>
        <taxon>Myxococcota</taxon>
        <taxon>Polyangia</taxon>
        <taxon>Polyangiales</taxon>
        <taxon>Polyangiaceae</taxon>
        <taxon>Chondromyces</taxon>
    </lineage>
</organism>
<feature type="compositionally biased region" description="Low complexity" evidence="5">
    <location>
        <begin position="422"/>
        <end position="432"/>
    </location>
</feature>
<feature type="domain" description="Protein kinase" evidence="6">
    <location>
        <begin position="1"/>
        <end position="251"/>
    </location>
</feature>
<keyword evidence="2" id="KW-0547">Nucleotide-binding</keyword>
<dbReference type="AlphaFoldDB" id="A0A017T432"/>
<dbReference type="CDD" id="cd14014">
    <property type="entry name" value="STKc_PknB_like"/>
    <property type="match status" value="1"/>
</dbReference>
<feature type="compositionally biased region" description="Pro residues" evidence="5">
    <location>
        <begin position="360"/>
        <end position="370"/>
    </location>
</feature>
<feature type="compositionally biased region" description="Low complexity" evidence="5">
    <location>
        <begin position="346"/>
        <end position="359"/>
    </location>
</feature>
<feature type="compositionally biased region" description="Pro residues" evidence="5">
    <location>
        <begin position="708"/>
        <end position="720"/>
    </location>
</feature>
<protein>
    <recommendedName>
        <fullName evidence="6">Protein kinase domain-containing protein</fullName>
    </recommendedName>
</protein>